<protein>
    <submittedName>
        <fullName evidence="1">Competence protein ComK</fullName>
    </submittedName>
</protein>
<dbReference type="AlphaFoldDB" id="A0A2C6WNW8"/>
<dbReference type="GO" id="GO:0030420">
    <property type="term" value="P:establishment of competence for transformation"/>
    <property type="evidence" value="ECO:0007669"/>
    <property type="project" value="InterPro"/>
</dbReference>
<evidence type="ECO:0000313" key="2">
    <source>
        <dbReference type="EMBL" id="UQW80799.1"/>
    </source>
</evidence>
<keyword evidence="4" id="KW-1185">Reference proteome</keyword>
<dbReference type="Pfam" id="PF06338">
    <property type="entry name" value="ComK"/>
    <property type="match status" value="1"/>
</dbReference>
<reference evidence="1" key="3">
    <citation type="submission" date="2017-10" db="EMBL/GenBank/DDBJ databases">
        <authorList>
            <person name="Vrbovska V."/>
            <person name="Kovarovic V."/>
            <person name="Indrakova A."/>
        </authorList>
    </citation>
    <scope>NUCLEOTIDE SEQUENCE</scope>
    <source>
        <strain evidence="1">CCM 8730</strain>
    </source>
</reference>
<accession>A0A2C6WNW8</accession>
<dbReference type="RefSeq" id="WP_099090063.1">
    <property type="nucleotide sequence ID" value="NZ_CP093217.1"/>
</dbReference>
<reference evidence="1" key="1">
    <citation type="journal article" date="2017" name="Appl. Environ. Microbiol.">
        <title>Staphylococcus edaphicus sp. nov., isolated in Antarctica, harbours mecC gene and genomic islands with suspected role in adaptation to extreme environment.</title>
        <authorList>
            <person name="Pantucek R."/>
            <person name="Sedlacek I."/>
            <person name="Indrakova A."/>
            <person name="Vrbovska V."/>
            <person name="Maslanova I."/>
            <person name="Kovarovic V."/>
            <person name="Svec P."/>
            <person name="Kralova S."/>
            <person name="Kristofova L."/>
            <person name="Keklakova J."/>
            <person name="Petras P."/>
            <person name="Doskar J."/>
        </authorList>
    </citation>
    <scope>NUCLEOTIDE SEQUENCE</scope>
    <source>
        <strain evidence="1">CCM 8730</strain>
    </source>
</reference>
<dbReference type="Proteomes" id="UP000223828">
    <property type="component" value="Unassembled WGS sequence"/>
</dbReference>
<evidence type="ECO:0000313" key="4">
    <source>
        <dbReference type="Proteomes" id="UP001056588"/>
    </source>
</evidence>
<proteinExistence type="predicted"/>
<dbReference type="Proteomes" id="UP001056588">
    <property type="component" value="Chromosome"/>
</dbReference>
<dbReference type="EMBL" id="MRZN01000007">
    <property type="protein sequence ID" value="PHK49823.1"/>
    <property type="molecule type" value="Genomic_DNA"/>
</dbReference>
<evidence type="ECO:0000313" key="3">
    <source>
        <dbReference type="Proteomes" id="UP000223828"/>
    </source>
</evidence>
<dbReference type="EMBL" id="CP093217">
    <property type="protein sequence ID" value="UQW80799.1"/>
    <property type="molecule type" value="Genomic_DNA"/>
</dbReference>
<dbReference type="InterPro" id="IPR010461">
    <property type="entry name" value="ComK"/>
</dbReference>
<reference evidence="2" key="4">
    <citation type="submission" date="2022-03" db="EMBL/GenBank/DDBJ databases">
        <title>Complete Genome Sequence of Staphylococcus edaphicus strain CCM 8731.</title>
        <authorList>
            <person name="Rimmer C.O."/>
            <person name="Thomas J.C."/>
        </authorList>
    </citation>
    <scope>NUCLEOTIDE SEQUENCE</scope>
    <source>
        <strain evidence="2">CCM 8731</strain>
    </source>
</reference>
<dbReference type="OrthoDB" id="2417337at2"/>
<evidence type="ECO:0000313" key="1">
    <source>
        <dbReference type="EMBL" id="PHK49823.1"/>
    </source>
</evidence>
<name>A0A2C6WNW8_9STAP</name>
<gene>
    <name evidence="1" type="ORF">BTJ66_05990</name>
    <name evidence="2" type="ORF">MNY58_09415</name>
</gene>
<sequence length="189" mass="22162">MIQPYIIKKGDMALQPCSLPIGKYEGSYLVRYKDDSKVLKERVPKIIDRSCRFYGSSYAFKKEDTMRITGISSKPPILFTPLFPTYFFPTHSDRKEENTWINIHYVHQIKPLKEKKCKVIFVDNQTITANISAHSMHHQYLNGIYYYYMMDRAARVATFDPESPIDYTKPQLNIYEALAKYSLFENKSS</sequence>
<dbReference type="PIRSF" id="PIRSF011560">
    <property type="entry name" value="ComK"/>
    <property type="match status" value="1"/>
</dbReference>
<reference evidence="3" key="2">
    <citation type="submission" date="2017-10" db="EMBL/GenBank/DDBJ databases">
        <title>Staphylococcus edaphicus sp. nov., isolated in Antarctica, harbouring mecC gene and genomic islands essential in adaptation to extreme environment.</title>
        <authorList>
            <person name="Pantucek R."/>
            <person name="Sedlacek I."/>
            <person name="Indrakova A."/>
            <person name="Vrbovska V."/>
            <person name="Maslanova I."/>
            <person name="Kovarovic V."/>
            <person name="Svec P."/>
            <person name="Kralova S."/>
            <person name="Kristofova L."/>
            <person name="Keklakova J."/>
            <person name="Petras P."/>
            <person name="Doskar J."/>
        </authorList>
    </citation>
    <scope>NUCLEOTIDE SEQUENCE [LARGE SCALE GENOMIC DNA]</scope>
    <source>
        <strain evidence="3">CCM 5085</strain>
    </source>
</reference>
<organism evidence="1 3">
    <name type="scientific">Staphylococcus edaphicus</name>
    <dbReference type="NCBI Taxonomy" id="1955013"/>
    <lineage>
        <taxon>Bacteria</taxon>
        <taxon>Bacillati</taxon>
        <taxon>Bacillota</taxon>
        <taxon>Bacilli</taxon>
        <taxon>Bacillales</taxon>
        <taxon>Staphylococcaceae</taxon>
        <taxon>Staphylococcus</taxon>
    </lineage>
</organism>